<evidence type="ECO:0000256" key="2">
    <source>
        <dbReference type="SAM" id="SignalP"/>
    </source>
</evidence>
<keyword evidence="2" id="KW-0732">Signal</keyword>
<evidence type="ECO:0000313" key="4">
    <source>
        <dbReference type="EMBL" id="KAK5873391.1"/>
    </source>
</evidence>
<gene>
    <name evidence="4" type="ORF">PBY51_018436</name>
</gene>
<feature type="signal peptide" evidence="2">
    <location>
        <begin position="1"/>
        <end position="21"/>
    </location>
</feature>
<evidence type="ECO:0000256" key="1">
    <source>
        <dbReference type="SAM" id="Phobius"/>
    </source>
</evidence>
<dbReference type="InterPro" id="IPR007110">
    <property type="entry name" value="Ig-like_dom"/>
</dbReference>
<keyword evidence="1" id="KW-0812">Transmembrane</keyword>
<reference evidence="4 5" key="1">
    <citation type="journal article" date="2023" name="Genes (Basel)">
        <title>Chromosome-Level Genome Assembly and Circadian Gene Repertoire of the Patagonia Blennie Eleginops maclovinus-The Closest Ancestral Proxy of Antarctic Cryonotothenioids.</title>
        <authorList>
            <person name="Cheng C.C."/>
            <person name="Rivera-Colon A.G."/>
            <person name="Minhas B.F."/>
            <person name="Wilson L."/>
            <person name="Rayamajhi N."/>
            <person name="Vargas-Chacoff L."/>
            <person name="Catchen J.M."/>
        </authorList>
    </citation>
    <scope>NUCLEOTIDE SEQUENCE [LARGE SCALE GENOMIC DNA]</scope>
    <source>
        <strain evidence="4">JMC-PN-2008</strain>
    </source>
</reference>
<evidence type="ECO:0000259" key="3">
    <source>
        <dbReference type="PROSITE" id="PS50835"/>
    </source>
</evidence>
<dbReference type="InterPro" id="IPR013106">
    <property type="entry name" value="Ig_V-set"/>
</dbReference>
<dbReference type="Proteomes" id="UP001346869">
    <property type="component" value="Unassembled WGS sequence"/>
</dbReference>
<feature type="transmembrane region" description="Helical" evidence="1">
    <location>
        <begin position="230"/>
        <end position="253"/>
    </location>
</feature>
<dbReference type="InterPro" id="IPR036179">
    <property type="entry name" value="Ig-like_dom_sf"/>
</dbReference>
<dbReference type="InterPro" id="IPR013783">
    <property type="entry name" value="Ig-like_fold"/>
</dbReference>
<dbReference type="SUPFAM" id="SSF48726">
    <property type="entry name" value="Immunoglobulin"/>
    <property type="match status" value="2"/>
</dbReference>
<keyword evidence="1" id="KW-0472">Membrane</keyword>
<name>A0AAN7Y097_ELEMC</name>
<keyword evidence="5" id="KW-1185">Reference proteome</keyword>
<comment type="caution">
    <text evidence="4">The sequence shown here is derived from an EMBL/GenBank/DDBJ whole genome shotgun (WGS) entry which is preliminary data.</text>
</comment>
<keyword evidence="1" id="KW-1133">Transmembrane helix</keyword>
<dbReference type="InterPro" id="IPR003599">
    <property type="entry name" value="Ig_sub"/>
</dbReference>
<dbReference type="SMART" id="SM00409">
    <property type="entry name" value="IG"/>
    <property type="match status" value="2"/>
</dbReference>
<dbReference type="PANTHER" id="PTHR46013">
    <property type="entry name" value="VASCULAR CELL ADHESION MOLECULE 1"/>
    <property type="match status" value="1"/>
</dbReference>
<feature type="domain" description="Ig-like" evidence="3">
    <location>
        <begin position="136"/>
        <end position="213"/>
    </location>
</feature>
<evidence type="ECO:0000313" key="5">
    <source>
        <dbReference type="Proteomes" id="UP001346869"/>
    </source>
</evidence>
<dbReference type="AlphaFoldDB" id="A0AAN7Y097"/>
<proteinExistence type="predicted"/>
<dbReference type="CDD" id="cd00096">
    <property type="entry name" value="Ig"/>
    <property type="match status" value="1"/>
</dbReference>
<protein>
    <recommendedName>
        <fullName evidence="3">Ig-like domain-containing protein</fullName>
    </recommendedName>
</protein>
<feature type="chain" id="PRO_5042859363" description="Ig-like domain-containing protein" evidence="2">
    <location>
        <begin position="22"/>
        <end position="264"/>
    </location>
</feature>
<dbReference type="PROSITE" id="PS50835">
    <property type="entry name" value="IG_LIKE"/>
    <property type="match status" value="1"/>
</dbReference>
<accession>A0AAN7Y097</accession>
<dbReference type="PANTHER" id="PTHR46013:SF4">
    <property type="entry name" value="B-CELL RECEPTOR CD22-RELATED"/>
    <property type="match status" value="1"/>
</dbReference>
<dbReference type="Gene3D" id="2.60.40.10">
    <property type="entry name" value="Immunoglobulins"/>
    <property type="match status" value="2"/>
</dbReference>
<reference evidence="4 5" key="2">
    <citation type="journal article" date="2023" name="Mol. Biol. Evol.">
        <title>Genomics of Secondarily Temperate Adaptation in the Only Non-Antarctic Icefish.</title>
        <authorList>
            <person name="Rivera-Colon A.G."/>
            <person name="Rayamajhi N."/>
            <person name="Minhas B.F."/>
            <person name="Madrigal G."/>
            <person name="Bilyk K.T."/>
            <person name="Yoon V."/>
            <person name="Hune M."/>
            <person name="Gregory S."/>
            <person name="Cheng C.H.C."/>
            <person name="Catchen J.M."/>
        </authorList>
    </citation>
    <scope>NUCLEOTIDE SEQUENCE [LARGE SCALE GENOMIC DNA]</scope>
    <source>
        <strain evidence="4">JMC-PN-2008</strain>
    </source>
</reference>
<sequence>MARRDESLLLCFMLLLPGAAGLLVVNHPGPVCGVKGSTLTLPCTFSTLKSVSEGGREVLVKIQRVVWCQNHAICQGSTPSVYDSESERRSNPRYRYLGDKEGNCTLQITDLQETDDATLRFRVEADHSSATFTGLPGVRVTVRDGIPMQIKNSSEADALLCTALCTFHHLEVTWFRDGHALPQSGPSLRLSALTAKDSGNYTCALKDDPRTTSLPYSLQVEAAGGGGGHLLPLIVSVVGGVLLAVALLLFCILRRYFITSGFKI</sequence>
<dbReference type="EMBL" id="JAUZQC010000003">
    <property type="protein sequence ID" value="KAK5873391.1"/>
    <property type="molecule type" value="Genomic_DNA"/>
</dbReference>
<dbReference type="Pfam" id="PF07686">
    <property type="entry name" value="V-set"/>
    <property type="match status" value="1"/>
</dbReference>
<organism evidence="4 5">
    <name type="scientific">Eleginops maclovinus</name>
    <name type="common">Patagonian blennie</name>
    <name type="synonym">Eleginus maclovinus</name>
    <dbReference type="NCBI Taxonomy" id="56733"/>
    <lineage>
        <taxon>Eukaryota</taxon>
        <taxon>Metazoa</taxon>
        <taxon>Chordata</taxon>
        <taxon>Craniata</taxon>
        <taxon>Vertebrata</taxon>
        <taxon>Euteleostomi</taxon>
        <taxon>Actinopterygii</taxon>
        <taxon>Neopterygii</taxon>
        <taxon>Teleostei</taxon>
        <taxon>Neoteleostei</taxon>
        <taxon>Acanthomorphata</taxon>
        <taxon>Eupercaria</taxon>
        <taxon>Perciformes</taxon>
        <taxon>Notothenioidei</taxon>
        <taxon>Eleginopidae</taxon>
        <taxon>Eleginops</taxon>
    </lineage>
</organism>